<dbReference type="Proteomes" id="UP000001876">
    <property type="component" value="Unassembled WGS sequence"/>
</dbReference>
<dbReference type="KEGG" id="mpp:MICPUCDRAFT_57620"/>
<keyword evidence="2" id="KW-1185">Reference proteome</keyword>
<dbReference type="AlphaFoldDB" id="C1MRD9"/>
<gene>
    <name evidence="1" type="ORF">MICPUCDRAFT_57620</name>
</gene>
<evidence type="ECO:0000313" key="2">
    <source>
        <dbReference type="Proteomes" id="UP000001876"/>
    </source>
</evidence>
<organism evidence="2">
    <name type="scientific">Micromonas pusilla (strain CCMP1545)</name>
    <name type="common">Picoplanktonic green alga</name>
    <dbReference type="NCBI Taxonomy" id="564608"/>
    <lineage>
        <taxon>Eukaryota</taxon>
        <taxon>Viridiplantae</taxon>
        <taxon>Chlorophyta</taxon>
        <taxon>Mamiellophyceae</taxon>
        <taxon>Mamiellales</taxon>
        <taxon>Mamiellaceae</taxon>
        <taxon>Micromonas</taxon>
    </lineage>
</organism>
<accession>C1MRD9</accession>
<protein>
    <submittedName>
        <fullName evidence="1">Predicted protein</fullName>
    </submittedName>
</protein>
<dbReference type="RefSeq" id="XP_003058291.1">
    <property type="nucleotide sequence ID" value="XM_003058245.1"/>
</dbReference>
<dbReference type="EMBL" id="GG663738">
    <property type="protein sequence ID" value="EEH58242.1"/>
    <property type="molecule type" value="Genomic_DNA"/>
</dbReference>
<sequence>MFHHDPSSAVTPTDATRTVEYYRYALETGLISPHHDRRCVSPWEHGYGGVNAPNGGFASEARVRAGKRYHEMSSDDVMEEDKLGEYAGVGRCASDRRRDAQLSLSPSYDAAILTESRASGHLTSNPNRLERPLTLPSSIAFDLHREGYRRAKRTWRHAEGVAANAGLEGAATPTEARSPAAAAIETPTQRHELGLLRTLRDQQVLWGY</sequence>
<reference evidence="1 2" key="1">
    <citation type="journal article" date="2009" name="Science">
        <title>Green evolution and dynamic adaptations revealed by genomes of the marine picoeukaryotes Micromonas.</title>
        <authorList>
            <person name="Worden A.Z."/>
            <person name="Lee J.H."/>
            <person name="Mock T."/>
            <person name="Rouze P."/>
            <person name="Simmons M.P."/>
            <person name="Aerts A.L."/>
            <person name="Allen A.E."/>
            <person name="Cuvelier M.L."/>
            <person name="Derelle E."/>
            <person name="Everett M.V."/>
            <person name="Foulon E."/>
            <person name="Grimwood J."/>
            <person name="Gundlach H."/>
            <person name="Henrissat B."/>
            <person name="Napoli C."/>
            <person name="McDonald S.M."/>
            <person name="Parker M.S."/>
            <person name="Rombauts S."/>
            <person name="Salamov A."/>
            <person name="Von Dassow P."/>
            <person name="Badger J.H."/>
            <person name="Coutinho P.M."/>
            <person name="Demir E."/>
            <person name="Dubchak I."/>
            <person name="Gentemann C."/>
            <person name="Eikrem W."/>
            <person name="Gready J.E."/>
            <person name="John U."/>
            <person name="Lanier W."/>
            <person name="Lindquist E.A."/>
            <person name="Lucas S."/>
            <person name="Mayer K.F."/>
            <person name="Moreau H."/>
            <person name="Not F."/>
            <person name="Otillar R."/>
            <person name="Panaud O."/>
            <person name="Pangilinan J."/>
            <person name="Paulsen I."/>
            <person name="Piegu B."/>
            <person name="Poliakov A."/>
            <person name="Robbens S."/>
            <person name="Schmutz J."/>
            <person name="Toulza E."/>
            <person name="Wyss T."/>
            <person name="Zelensky A."/>
            <person name="Zhou K."/>
            <person name="Armbrust E.V."/>
            <person name="Bhattacharya D."/>
            <person name="Goodenough U.W."/>
            <person name="Van de Peer Y."/>
            <person name="Grigoriev I.V."/>
        </authorList>
    </citation>
    <scope>NUCLEOTIDE SEQUENCE [LARGE SCALE GENOMIC DNA]</scope>
    <source>
        <strain evidence="1 2">CCMP1545</strain>
    </source>
</reference>
<proteinExistence type="predicted"/>
<name>C1MRD9_MICPC</name>
<evidence type="ECO:0000313" key="1">
    <source>
        <dbReference type="EMBL" id="EEH58242.1"/>
    </source>
</evidence>
<dbReference type="GeneID" id="9683348"/>